<proteinExistence type="predicted"/>
<evidence type="ECO:0000313" key="3">
    <source>
        <dbReference type="Proteomes" id="UP000239366"/>
    </source>
</evidence>
<feature type="chain" id="PRO_5015598250" evidence="1">
    <location>
        <begin position="21"/>
        <end position="518"/>
    </location>
</feature>
<dbReference type="Proteomes" id="UP000239366">
    <property type="component" value="Unassembled WGS sequence"/>
</dbReference>
<keyword evidence="1" id="KW-0732">Signal</keyword>
<dbReference type="OrthoDB" id="1403331at2"/>
<dbReference type="EMBL" id="MQVX01000001">
    <property type="protein sequence ID" value="PQJ16848.1"/>
    <property type="molecule type" value="Genomic_DNA"/>
</dbReference>
<accession>A0A2S7TBG0</accession>
<reference evidence="3" key="1">
    <citation type="submission" date="2016-11" db="EMBL/GenBank/DDBJ databases">
        <title>Trade-off between light-utilization and light-protection in marine flavobacteria.</title>
        <authorList>
            <person name="Kumagai Y."/>
            <person name="Yoshizawa S."/>
            <person name="Kogure K."/>
        </authorList>
    </citation>
    <scope>NUCLEOTIDE SEQUENCE [LARGE SCALE GENOMIC DNA]</scope>
    <source>
        <strain evidence="3">SG-18</strain>
    </source>
</reference>
<gene>
    <name evidence="2" type="ORF">BST99_10835</name>
</gene>
<evidence type="ECO:0000256" key="1">
    <source>
        <dbReference type="SAM" id="SignalP"/>
    </source>
</evidence>
<keyword evidence="3" id="KW-1185">Reference proteome</keyword>
<organism evidence="2 3">
    <name type="scientific">Aureicoccus marinus</name>
    <dbReference type="NCBI Taxonomy" id="754435"/>
    <lineage>
        <taxon>Bacteria</taxon>
        <taxon>Pseudomonadati</taxon>
        <taxon>Bacteroidota</taxon>
        <taxon>Flavobacteriia</taxon>
        <taxon>Flavobacteriales</taxon>
        <taxon>Flavobacteriaceae</taxon>
        <taxon>Aureicoccus</taxon>
    </lineage>
</organism>
<name>A0A2S7TBG0_9FLAO</name>
<comment type="caution">
    <text evidence="2">The sequence shown here is derived from an EMBL/GenBank/DDBJ whole genome shotgun (WGS) entry which is preliminary data.</text>
</comment>
<evidence type="ECO:0000313" key="2">
    <source>
        <dbReference type="EMBL" id="PQJ16848.1"/>
    </source>
</evidence>
<protein>
    <submittedName>
        <fullName evidence="2">Uncharacterized protein</fullName>
    </submittedName>
</protein>
<sequence length="518" mass="61017">MRKFYPLFFLCCLCFSGLKAQEMPIKYDFGEKYNDRYRYSRLLTLSKDGNGGYIGVREYFQGLILRPRGYYIEQYNSEMELVSEFNYKLKGVDFVDGYVHNGQLHLLFLKYDYERERYTYSMHRSSIDPCRFKEVPLLHIRSQQVQNPLDSDHYHRRFKRGLSTAVFFDTNHQGFVIHVQQKKGKIEQQRLHYYRADLTKVWERDFSELTEKKNYAFEQMALGKNPGEVYLVGKAHFKKKRFEAKERKFQYEMLRFADSRIDSLVFDQGNKHSEGLYPMVLADRIVCLGFYADRPDKRFNGLSFFEIQPQSFSVTAQRYNPFTDQFMADKFGREDDQSIKNLVFKGAYTDRNGNLLFNAEEYFVTQSLHDTGAGQRVQVDRFHHNDIISAKLSPNGELLWARNINKAEVTQNDGAYASYGSYQKDGKTYFFISSATEHPELIANERLIFKQGLSRNRNLFVICLDEEGKLKYEKVIDASEARLPLMVSKPLDLQDDNHLLFYAKRGSKKQLVMLDFQE</sequence>
<dbReference type="AlphaFoldDB" id="A0A2S7TBG0"/>
<feature type="signal peptide" evidence="1">
    <location>
        <begin position="1"/>
        <end position="20"/>
    </location>
</feature>